<protein>
    <recommendedName>
        <fullName evidence="5">Pentapeptide MXKDX repeat protein</fullName>
    </recommendedName>
</protein>
<dbReference type="EMBL" id="CP003600">
    <property type="protein sequence ID" value="AFY91348.1"/>
    <property type="molecule type" value="Genomic_DNA"/>
</dbReference>
<keyword evidence="4" id="KW-1185">Reference proteome</keyword>
<feature type="region of interest" description="Disordered" evidence="1">
    <location>
        <begin position="33"/>
        <end position="96"/>
    </location>
</feature>
<proteinExistence type="predicted"/>
<feature type="compositionally biased region" description="Low complexity" evidence="1">
    <location>
        <begin position="75"/>
        <end position="96"/>
    </location>
</feature>
<dbReference type="HOGENOM" id="CLU_2354653_0_0_3"/>
<evidence type="ECO:0000256" key="2">
    <source>
        <dbReference type="SAM" id="SignalP"/>
    </source>
</evidence>
<reference evidence="3 4" key="1">
    <citation type="submission" date="2012-05" db="EMBL/GenBank/DDBJ databases">
        <title>Finished chromosome of genome of Chamaesiphon sp. PCC 6605.</title>
        <authorList>
            <consortium name="US DOE Joint Genome Institute"/>
            <person name="Gugger M."/>
            <person name="Coursin T."/>
            <person name="Rippka R."/>
            <person name="Tandeau De Marsac N."/>
            <person name="Huntemann M."/>
            <person name="Wei C.-L."/>
            <person name="Han J."/>
            <person name="Detter J.C."/>
            <person name="Han C."/>
            <person name="Tapia R."/>
            <person name="Chen A."/>
            <person name="Kyrpides N."/>
            <person name="Mavromatis K."/>
            <person name="Markowitz V."/>
            <person name="Szeto E."/>
            <person name="Ivanova N."/>
            <person name="Pagani I."/>
            <person name="Pati A."/>
            <person name="Goodwin L."/>
            <person name="Nordberg H.P."/>
            <person name="Cantor M.N."/>
            <person name="Hua S.X."/>
            <person name="Woyke T."/>
            <person name="Kerfeld C.A."/>
        </authorList>
    </citation>
    <scope>NUCLEOTIDE SEQUENCE [LARGE SCALE GENOMIC DNA]</scope>
    <source>
        <strain evidence="4">ATCC 27169 / PCC 6605</strain>
    </source>
</reference>
<sequence>MKLAFFPRVCSIVTGVAIAMAGMTSLQATALDSTTSLSDPGQANASAPKIANNHVKGMKKSAKGMKKPGMRMKKPGMSMKKPGMSMKKSGMGMKKP</sequence>
<dbReference type="KEGG" id="cmp:Cha6605_0040"/>
<evidence type="ECO:0008006" key="5">
    <source>
        <dbReference type="Google" id="ProtNLM"/>
    </source>
</evidence>
<organism evidence="3 4">
    <name type="scientific">Chamaesiphon minutus (strain ATCC 27169 / PCC 6605)</name>
    <dbReference type="NCBI Taxonomy" id="1173020"/>
    <lineage>
        <taxon>Bacteria</taxon>
        <taxon>Bacillati</taxon>
        <taxon>Cyanobacteriota</taxon>
        <taxon>Cyanophyceae</taxon>
        <taxon>Gomontiellales</taxon>
        <taxon>Chamaesiphonaceae</taxon>
        <taxon>Chamaesiphon</taxon>
    </lineage>
</organism>
<gene>
    <name evidence="3" type="ORF">Cha6605_0040</name>
</gene>
<feature type="compositionally biased region" description="Polar residues" evidence="1">
    <location>
        <begin position="33"/>
        <end position="45"/>
    </location>
</feature>
<dbReference type="Proteomes" id="UP000010366">
    <property type="component" value="Chromosome"/>
</dbReference>
<evidence type="ECO:0000256" key="1">
    <source>
        <dbReference type="SAM" id="MobiDB-lite"/>
    </source>
</evidence>
<keyword evidence="2" id="KW-0732">Signal</keyword>
<feature type="chain" id="PRO_5003937091" description="Pentapeptide MXKDX repeat protein" evidence="2">
    <location>
        <begin position="31"/>
        <end position="96"/>
    </location>
</feature>
<feature type="signal peptide" evidence="2">
    <location>
        <begin position="1"/>
        <end position="30"/>
    </location>
</feature>
<accession>K9U9S2</accession>
<evidence type="ECO:0000313" key="4">
    <source>
        <dbReference type="Proteomes" id="UP000010366"/>
    </source>
</evidence>
<name>K9U9S2_CHAP6</name>
<dbReference type="RefSeq" id="WP_015157543.1">
    <property type="nucleotide sequence ID" value="NC_019697.1"/>
</dbReference>
<evidence type="ECO:0000313" key="3">
    <source>
        <dbReference type="EMBL" id="AFY91348.1"/>
    </source>
</evidence>
<feature type="compositionally biased region" description="Basic residues" evidence="1">
    <location>
        <begin position="56"/>
        <end position="74"/>
    </location>
</feature>
<dbReference type="AlphaFoldDB" id="K9U9S2"/>